<evidence type="ECO:0000313" key="2">
    <source>
        <dbReference type="Proteomes" id="UP000248311"/>
    </source>
</evidence>
<organism evidence="1 2">
    <name type="scientific">Pseudoroseicyclus aestuarii</name>
    <dbReference type="NCBI Taxonomy" id="1795041"/>
    <lineage>
        <taxon>Bacteria</taxon>
        <taxon>Pseudomonadati</taxon>
        <taxon>Pseudomonadota</taxon>
        <taxon>Alphaproteobacteria</taxon>
        <taxon>Rhodobacterales</taxon>
        <taxon>Paracoccaceae</taxon>
        <taxon>Pseudoroseicyclus</taxon>
    </lineage>
</organism>
<dbReference type="OrthoDB" id="9814909at2"/>
<gene>
    <name evidence="1" type="ORF">DFP88_101728</name>
</gene>
<protein>
    <submittedName>
        <fullName evidence="1">Squalene/phytoene synthase</fullName>
    </submittedName>
</protein>
<dbReference type="AlphaFoldDB" id="A0A318SX55"/>
<comment type="caution">
    <text evidence="1">The sequence shown here is derived from an EMBL/GenBank/DDBJ whole genome shotgun (WGS) entry which is preliminary data.</text>
</comment>
<name>A0A318SX55_9RHOB</name>
<accession>A0A318SX55</accession>
<dbReference type="InterPro" id="IPR002060">
    <property type="entry name" value="Squ/phyt_synthse"/>
</dbReference>
<dbReference type="InterPro" id="IPR008949">
    <property type="entry name" value="Isoprenoid_synthase_dom_sf"/>
</dbReference>
<evidence type="ECO:0000313" key="1">
    <source>
        <dbReference type="EMBL" id="PYE86053.1"/>
    </source>
</evidence>
<keyword evidence="2" id="KW-1185">Reference proteome</keyword>
<dbReference type="Gene3D" id="1.10.600.10">
    <property type="entry name" value="Farnesyl Diphosphate Synthase"/>
    <property type="match status" value="1"/>
</dbReference>
<dbReference type="RefSeq" id="WP_110813049.1">
    <property type="nucleotide sequence ID" value="NZ_QJTE01000001.1"/>
</dbReference>
<dbReference type="SUPFAM" id="SSF48576">
    <property type="entry name" value="Terpenoid synthases"/>
    <property type="match status" value="1"/>
</dbReference>
<reference evidence="1 2" key="1">
    <citation type="submission" date="2018-06" db="EMBL/GenBank/DDBJ databases">
        <title>Genomic Encyclopedia of Type Strains, Phase III (KMG-III): the genomes of soil and plant-associated and newly described type strains.</title>
        <authorList>
            <person name="Whitman W."/>
        </authorList>
    </citation>
    <scope>NUCLEOTIDE SEQUENCE [LARGE SCALE GENOMIC DNA]</scope>
    <source>
        <strain evidence="1 2">CECT 9025</strain>
    </source>
</reference>
<sequence>MSLDACAEAVAKGDPDRFAAAMAAPVAARRRLLPLYAFNLEIARAPWVTQEPLIAEMRLQWWRDALAEAETGKIRRHEVVQPLAEVMEEAGLGAEDFAPIIDARRWDVSGEGFADMAALEAHLQAGIGTLTWLSARALGAKSALEPAVRAAGLGFASAAWLEALPQLRAAGRDPLPAALGPEGLARRGLSALREARAARMGAAVPALRAGWRAPGILARAEADPAAAEEGRLAEPEVRRRGRLAWLGLTGRW</sequence>
<dbReference type="EMBL" id="QJTE01000001">
    <property type="protein sequence ID" value="PYE86053.1"/>
    <property type="molecule type" value="Genomic_DNA"/>
</dbReference>
<dbReference type="Proteomes" id="UP000248311">
    <property type="component" value="Unassembled WGS sequence"/>
</dbReference>
<dbReference type="Pfam" id="PF00494">
    <property type="entry name" value="SQS_PSY"/>
    <property type="match status" value="1"/>
</dbReference>
<proteinExistence type="predicted"/>